<dbReference type="AlphaFoldDB" id="A0A0R3WIN2"/>
<evidence type="ECO:0000256" key="2">
    <source>
        <dbReference type="ARBA" id="ARBA00007264"/>
    </source>
</evidence>
<dbReference type="EMBL" id="UYWX01000041">
    <property type="protein sequence ID" value="VDM16494.1"/>
    <property type="molecule type" value="Genomic_DNA"/>
</dbReference>
<evidence type="ECO:0000256" key="4">
    <source>
        <dbReference type="ARBA" id="ARBA00022989"/>
    </source>
</evidence>
<sequence length="223" mass="25173">MLRSFLWVAVVFFVTNVGGVYEDARCKCVCVDHSVPKVSNESSAEPKRSVYVKSISSDKWYKRLSVMNFSTCPIMLEDKSDLCPYCDCKYQVRNTTTIKVVVILIVVILSTLSLYLVFMLILEPIFASRGRKTPLDSAQPNLFLPPKAIRSVRSYVLPSQRASGFGDLRVEGVSDEEASGSRDVVGRRGANAVVSRAREHQSRWKGRIEAQRERVFNERTILN</sequence>
<evidence type="ECO:0000256" key="7">
    <source>
        <dbReference type="SAM" id="SignalP"/>
    </source>
</evidence>
<evidence type="ECO:0000256" key="6">
    <source>
        <dbReference type="SAM" id="Phobius"/>
    </source>
</evidence>
<keyword evidence="4 6" id="KW-1133">Transmembrane helix</keyword>
<dbReference type="InterPro" id="IPR008853">
    <property type="entry name" value="TMEM9/TMEM9B"/>
</dbReference>
<comment type="similarity">
    <text evidence="2">Belongs to the TMEM9 family.</text>
</comment>
<dbReference type="WBParaSite" id="TTAC_0000046801-mRNA-1">
    <property type="protein sequence ID" value="TTAC_0000046801-mRNA-1"/>
    <property type="gene ID" value="TTAC_0000046801"/>
</dbReference>
<gene>
    <name evidence="8" type="ORF">TTAC_LOCUS469</name>
</gene>
<keyword evidence="9" id="KW-1185">Reference proteome</keyword>
<dbReference type="GO" id="GO:0005765">
    <property type="term" value="C:lysosomal membrane"/>
    <property type="evidence" value="ECO:0007669"/>
    <property type="project" value="InterPro"/>
</dbReference>
<evidence type="ECO:0000313" key="8">
    <source>
        <dbReference type="EMBL" id="VDM16494.1"/>
    </source>
</evidence>
<organism evidence="10">
    <name type="scientific">Hydatigena taeniaeformis</name>
    <name type="common">Feline tapeworm</name>
    <name type="synonym">Taenia taeniaeformis</name>
    <dbReference type="NCBI Taxonomy" id="6205"/>
    <lineage>
        <taxon>Eukaryota</taxon>
        <taxon>Metazoa</taxon>
        <taxon>Spiralia</taxon>
        <taxon>Lophotrochozoa</taxon>
        <taxon>Platyhelminthes</taxon>
        <taxon>Cestoda</taxon>
        <taxon>Eucestoda</taxon>
        <taxon>Cyclophyllidea</taxon>
        <taxon>Taeniidae</taxon>
        <taxon>Hydatigera</taxon>
    </lineage>
</organism>
<keyword evidence="3 6" id="KW-0812">Transmembrane</keyword>
<dbReference type="PANTHER" id="PTHR13064:SF6">
    <property type="entry name" value="TRANSMEMBRANE PROTEIN 9"/>
    <property type="match status" value="1"/>
</dbReference>
<accession>A0A0R3WIN2</accession>
<proteinExistence type="inferred from homology"/>
<feature type="chain" id="PRO_5043132865" evidence="7">
    <location>
        <begin position="20"/>
        <end position="223"/>
    </location>
</feature>
<dbReference type="Pfam" id="PF05434">
    <property type="entry name" value="Tmemb_9"/>
    <property type="match status" value="1"/>
</dbReference>
<evidence type="ECO:0000256" key="3">
    <source>
        <dbReference type="ARBA" id="ARBA00022692"/>
    </source>
</evidence>
<dbReference type="Proteomes" id="UP000274429">
    <property type="component" value="Unassembled WGS sequence"/>
</dbReference>
<protein>
    <submittedName>
        <fullName evidence="10">Transmembrane protein</fullName>
    </submittedName>
</protein>
<name>A0A0R3WIN2_HYDTA</name>
<reference evidence="10" key="1">
    <citation type="submission" date="2017-02" db="UniProtKB">
        <authorList>
            <consortium name="WormBaseParasite"/>
        </authorList>
    </citation>
    <scope>IDENTIFICATION</scope>
</reference>
<keyword evidence="7" id="KW-0732">Signal</keyword>
<evidence type="ECO:0000256" key="1">
    <source>
        <dbReference type="ARBA" id="ARBA00004370"/>
    </source>
</evidence>
<dbReference type="PANTHER" id="PTHR13064">
    <property type="entry name" value="TRANSMEMBRANE PROTEIN 9 FAMILY MEMBER"/>
    <property type="match status" value="1"/>
</dbReference>
<comment type="subcellular location">
    <subcellularLocation>
        <location evidence="1">Membrane</location>
    </subcellularLocation>
</comment>
<evidence type="ECO:0000313" key="9">
    <source>
        <dbReference type="Proteomes" id="UP000274429"/>
    </source>
</evidence>
<feature type="transmembrane region" description="Helical" evidence="6">
    <location>
        <begin position="100"/>
        <end position="122"/>
    </location>
</feature>
<dbReference type="STRING" id="6205.A0A0R3WIN2"/>
<reference evidence="8 9" key="2">
    <citation type="submission" date="2018-11" db="EMBL/GenBank/DDBJ databases">
        <authorList>
            <consortium name="Pathogen Informatics"/>
        </authorList>
    </citation>
    <scope>NUCLEOTIDE SEQUENCE [LARGE SCALE GENOMIC DNA]</scope>
</reference>
<dbReference type="OrthoDB" id="10059035at2759"/>
<feature type="signal peptide" evidence="7">
    <location>
        <begin position="1"/>
        <end position="19"/>
    </location>
</feature>
<evidence type="ECO:0000313" key="10">
    <source>
        <dbReference type="WBParaSite" id="TTAC_0000046801-mRNA-1"/>
    </source>
</evidence>
<evidence type="ECO:0000256" key="5">
    <source>
        <dbReference type="ARBA" id="ARBA00023136"/>
    </source>
</evidence>
<keyword evidence="5 6" id="KW-0472">Membrane</keyword>